<protein>
    <recommendedName>
        <fullName evidence="5">Legume lectin domain-containing protein</fullName>
    </recommendedName>
</protein>
<feature type="transmembrane region" description="Helical" evidence="2">
    <location>
        <begin position="525"/>
        <end position="546"/>
    </location>
</feature>
<feature type="transmembrane region" description="Helical" evidence="2">
    <location>
        <begin position="365"/>
        <end position="389"/>
    </location>
</feature>
<evidence type="ECO:0000256" key="3">
    <source>
        <dbReference type="SAM" id="SignalP"/>
    </source>
</evidence>
<dbReference type="AlphaFoldDB" id="A0A7S2RLT9"/>
<feature type="transmembrane region" description="Helical" evidence="2">
    <location>
        <begin position="426"/>
        <end position="446"/>
    </location>
</feature>
<evidence type="ECO:0000313" key="4">
    <source>
        <dbReference type="EMBL" id="CAD9674685.1"/>
    </source>
</evidence>
<gene>
    <name evidence="4" type="ORF">QSP1433_LOCUS4790</name>
</gene>
<evidence type="ECO:0000256" key="1">
    <source>
        <dbReference type="SAM" id="MobiDB-lite"/>
    </source>
</evidence>
<dbReference type="InterPro" id="IPR013320">
    <property type="entry name" value="ConA-like_dom_sf"/>
</dbReference>
<evidence type="ECO:0000256" key="2">
    <source>
        <dbReference type="SAM" id="Phobius"/>
    </source>
</evidence>
<evidence type="ECO:0008006" key="5">
    <source>
        <dbReference type="Google" id="ProtNLM"/>
    </source>
</evidence>
<feature type="transmembrane region" description="Helical" evidence="2">
    <location>
        <begin position="395"/>
        <end position="414"/>
    </location>
</feature>
<sequence length="606" mass="66286">MLLLVVWLSGLVGCFGFEKFNFPNFQNRPHLNLNGDARSEVGELVLVNPAKNQVGAVWYDERVDVSDGFVTNFAFTMTEVENSGADGLAFVLQRAASYAMGNSGNGMGYDGLDGRIAIEFDMIQDVQLNDPPKPHVSVHQSHGTLSTFEPTDKGASKQVENLATYDEDPTNVKHPRFMKIAYESRTGTISVTQMMTDSEGRFQTFGVVSEVQVGPILGTYYIGFTASTGETYARIALLSWYFHAQATSDTPTLGKVCSKGFTGNDCAVTNDVAFHECPRRTACNVCVEDVYNCAWCVSPNGTASCVVGTSNAIKQCKSVAVEPLACTAGLSRIWLYMLCVAFIVVIVFGILLYRALPVVQSFRAISLLVALVGGGLLGMAISFFTSVSLVEISEISFFAVAYGLFFLCAFGFIYQHIMTKEVPRRGWKNAHVVLLSACALAVLISSIGCFVLDKRIIHWLPEGPKILLYTVLGATLNFCIVFSLAEISGEFALRWSEWQSQRSNIQTAYNADKERASVMNSQARIALLATSSILSGLFFGCMFGTLRIEEESQYHVALALQKETVYTYPVGAVIGGVSAMLYQLIQLPLATDEQIDRIMRQSNDGL</sequence>
<feature type="signal peptide" evidence="3">
    <location>
        <begin position="1"/>
        <end position="16"/>
    </location>
</feature>
<keyword evidence="2" id="KW-1133">Transmembrane helix</keyword>
<keyword evidence="3" id="KW-0732">Signal</keyword>
<dbReference type="InterPro" id="IPR056573">
    <property type="entry name" value="Lectin_L-type_dom"/>
</dbReference>
<dbReference type="SUPFAM" id="SSF49899">
    <property type="entry name" value="Concanavalin A-like lectins/glucanases"/>
    <property type="match status" value="1"/>
</dbReference>
<name>A0A7S2RLT9_9STRA</name>
<feature type="transmembrane region" description="Helical" evidence="2">
    <location>
        <begin position="566"/>
        <end position="590"/>
    </location>
</feature>
<feature type="compositionally biased region" description="Polar residues" evidence="1">
    <location>
        <begin position="138"/>
        <end position="149"/>
    </location>
</feature>
<dbReference type="CDD" id="cd01951">
    <property type="entry name" value="lectin_L-type"/>
    <property type="match status" value="1"/>
</dbReference>
<accession>A0A7S2RLT9</accession>
<feature type="region of interest" description="Disordered" evidence="1">
    <location>
        <begin position="132"/>
        <end position="153"/>
    </location>
</feature>
<dbReference type="Gene3D" id="2.60.120.200">
    <property type="match status" value="1"/>
</dbReference>
<dbReference type="Pfam" id="PF18483">
    <property type="entry name" value="Lectin_L-type_dom"/>
    <property type="match status" value="1"/>
</dbReference>
<organism evidence="4">
    <name type="scientific">Mucochytrium quahogii</name>
    <dbReference type="NCBI Taxonomy" id="96639"/>
    <lineage>
        <taxon>Eukaryota</taxon>
        <taxon>Sar</taxon>
        <taxon>Stramenopiles</taxon>
        <taxon>Bigyra</taxon>
        <taxon>Labyrinthulomycetes</taxon>
        <taxon>Thraustochytrida</taxon>
        <taxon>Thraustochytriidae</taxon>
        <taxon>Mucochytrium</taxon>
    </lineage>
</organism>
<proteinExistence type="predicted"/>
<keyword evidence="2" id="KW-0472">Membrane</keyword>
<dbReference type="EMBL" id="HBHK01007788">
    <property type="protein sequence ID" value="CAD9674685.1"/>
    <property type="molecule type" value="Transcribed_RNA"/>
</dbReference>
<feature type="chain" id="PRO_5031455279" description="Legume lectin domain-containing protein" evidence="3">
    <location>
        <begin position="17"/>
        <end position="606"/>
    </location>
</feature>
<dbReference type="InterPro" id="IPR051136">
    <property type="entry name" value="Intracellular_Lectin-GPT"/>
</dbReference>
<feature type="transmembrane region" description="Helical" evidence="2">
    <location>
        <begin position="333"/>
        <end position="353"/>
    </location>
</feature>
<keyword evidence="2" id="KW-0812">Transmembrane</keyword>
<dbReference type="PANTHER" id="PTHR12223">
    <property type="entry name" value="VESICULAR MANNOSE-BINDING LECTIN"/>
    <property type="match status" value="1"/>
</dbReference>
<feature type="transmembrane region" description="Helical" evidence="2">
    <location>
        <begin position="466"/>
        <end position="485"/>
    </location>
</feature>
<reference evidence="4" key="1">
    <citation type="submission" date="2021-01" db="EMBL/GenBank/DDBJ databases">
        <authorList>
            <person name="Corre E."/>
            <person name="Pelletier E."/>
            <person name="Niang G."/>
            <person name="Scheremetjew M."/>
            <person name="Finn R."/>
            <person name="Kale V."/>
            <person name="Holt S."/>
            <person name="Cochrane G."/>
            <person name="Meng A."/>
            <person name="Brown T."/>
            <person name="Cohen L."/>
        </authorList>
    </citation>
    <scope>NUCLEOTIDE SEQUENCE</scope>
    <source>
        <strain evidence="4">NY070348D</strain>
    </source>
</reference>